<evidence type="ECO:0000313" key="2">
    <source>
        <dbReference type="EMBL" id="UZA70428.1"/>
    </source>
</evidence>
<proteinExistence type="predicted"/>
<feature type="region of interest" description="Disordered" evidence="1">
    <location>
        <begin position="55"/>
        <end position="83"/>
    </location>
</feature>
<protein>
    <submittedName>
        <fullName evidence="2">Uncharacterized protein</fullName>
    </submittedName>
</protein>
<organism evidence="2 3">
    <name type="scientific">Pseudomonas viridiflava</name>
    <name type="common">Phytomonas viridiflava</name>
    <dbReference type="NCBI Taxonomy" id="33069"/>
    <lineage>
        <taxon>Bacteria</taxon>
        <taxon>Pseudomonadati</taxon>
        <taxon>Pseudomonadota</taxon>
        <taxon>Gammaproteobacteria</taxon>
        <taxon>Pseudomonadales</taxon>
        <taxon>Pseudomonadaceae</taxon>
        <taxon>Pseudomonas</taxon>
    </lineage>
</organism>
<sequence length="83" mass="8899">MTVMVLLGMLGAAWTPIHRVWRCTCPVGQREFAGISGCPGERPALLALTMKTGSTHDLRHPDRRRSSSVSQCAAAGVEHRSGA</sequence>
<evidence type="ECO:0000313" key="3">
    <source>
        <dbReference type="Proteomes" id="UP001163644"/>
    </source>
</evidence>
<gene>
    <name evidence="2" type="ORF">EZZ81_20220</name>
</gene>
<evidence type="ECO:0000256" key="1">
    <source>
        <dbReference type="SAM" id="MobiDB-lite"/>
    </source>
</evidence>
<name>A0AA46VYI1_PSEVI</name>
<reference evidence="2" key="1">
    <citation type="submission" date="2019-02" db="EMBL/GenBank/DDBJ databases">
        <authorList>
            <person name="Lutz S."/>
            <person name="Schori C."/>
            <person name="Ahrens C.H."/>
            <person name="Gueguen E."/>
        </authorList>
    </citation>
    <scope>NUCLEOTIDE SEQUENCE</scope>
    <source>
        <strain evidence="2">Psy35</strain>
    </source>
</reference>
<dbReference type="EMBL" id="CP036495">
    <property type="protein sequence ID" value="UZA70428.1"/>
    <property type="molecule type" value="Genomic_DNA"/>
</dbReference>
<accession>A0AA46VYI1</accession>
<dbReference type="Proteomes" id="UP001163644">
    <property type="component" value="Chromosome"/>
</dbReference>
<dbReference type="AlphaFoldDB" id="A0AA46VYI1"/>